<organism evidence="3 4">
    <name type="scientific">Sphingobium yanoikuyae</name>
    <name type="common">Sphingomonas yanoikuyae</name>
    <dbReference type="NCBI Taxonomy" id="13690"/>
    <lineage>
        <taxon>Bacteria</taxon>
        <taxon>Pseudomonadati</taxon>
        <taxon>Pseudomonadota</taxon>
        <taxon>Alphaproteobacteria</taxon>
        <taxon>Sphingomonadales</taxon>
        <taxon>Sphingomonadaceae</taxon>
        <taxon>Sphingobium</taxon>
    </lineage>
</organism>
<name>A0A084ET33_SPHYA</name>
<feature type="domain" description="Glycosyl transferase CAP10" evidence="2">
    <location>
        <begin position="132"/>
        <end position="346"/>
    </location>
</feature>
<dbReference type="SMART" id="SM00672">
    <property type="entry name" value="CAP10"/>
    <property type="match status" value="1"/>
</dbReference>
<dbReference type="GO" id="GO:0016740">
    <property type="term" value="F:transferase activity"/>
    <property type="evidence" value="ECO:0007669"/>
    <property type="project" value="UniProtKB-KW"/>
</dbReference>
<sequence>MMLSVAEIKNIWNGWIESSFNPWVGAKFSSEEISDRLDLDYNSDGAFCFFKIDNGSVEVDPFTARDRPYMVDVSHPMGLRVNFFLALLKDAVRNFGVSGSARICLFVADEYVSDLRGPVFFFQKPKGGRALLLPDIDLIILGYCADSDGRFGDSVAWEDKRSHAIFVGSTTGNVPLTAQHVHQRSNARIRAAMFFRGHDNVAFELPNICQVDSEETKNLIESLDIAGPGRDWIEQQKSRYQISIDGNGATCARVSISLHSKSVLMMYDSNNHLYYFDGLIPWTHYIPIVEDLNILRVLEDSDRFEEVHSEIAKRSRVFAQQILTRHAILSYTARLLQNYINEFGSDGGVVANDHSDPFVDSRVHLQGVGDYYADFGAWNGLEGRPIEGFTLIPANGLISEHVGYAAIAEDGRVFHVDGDGLYCGTRGQSLALRGMTAQLQNGADEKYQMTIMERFADGHERTNRGGEMLIAHTAPLISFRIDIKPIEKEKLKPWWNFWS</sequence>
<protein>
    <recommendedName>
        <fullName evidence="2">Glycosyl transferase CAP10 domain-containing protein</fullName>
    </recommendedName>
</protein>
<evidence type="ECO:0000313" key="4">
    <source>
        <dbReference type="Proteomes" id="UP000028534"/>
    </source>
</evidence>
<dbReference type="PATRIC" id="fig|13690.10.peg.601"/>
<reference evidence="3 4" key="1">
    <citation type="submission" date="2014-03" db="EMBL/GenBank/DDBJ databases">
        <title>Genome sequence of Sphingobium yanoikuyae B1.</title>
        <authorList>
            <person name="Gan H.M."/>
            <person name="Gan H.Y."/>
            <person name="Savka M.A."/>
        </authorList>
    </citation>
    <scope>NUCLEOTIDE SEQUENCE [LARGE SCALE GENOMIC DNA]</scope>
    <source>
        <strain evidence="3 4">B1</strain>
    </source>
</reference>
<accession>A0A084ET33</accession>
<dbReference type="RefSeq" id="WP_080727149.1">
    <property type="nucleotide sequence ID" value="NZ_JGVR01000002.1"/>
</dbReference>
<evidence type="ECO:0000313" key="3">
    <source>
        <dbReference type="EMBL" id="KEZ21125.1"/>
    </source>
</evidence>
<keyword evidence="1" id="KW-0808">Transferase</keyword>
<evidence type="ECO:0000256" key="1">
    <source>
        <dbReference type="ARBA" id="ARBA00022679"/>
    </source>
</evidence>
<dbReference type="eggNOG" id="COG0438">
    <property type="taxonomic scope" value="Bacteria"/>
</dbReference>
<proteinExistence type="predicted"/>
<comment type="caution">
    <text evidence="3">The sequence shown here is derived from an EMBL/GenBank/DDBJ whole genome shotgun (WGS) entry which is preliminary data.</text>
</comment>
<dbReference type="AlphaFoldDB" id="A0A084ET33"/>
<dbReference type="PANTHER" id="PTHR12203">
    <property type="entry name" value="KDEL LYS-ASP-GLU-LEU CONTAINING - RELATED"/>
    <property type="match status" value="1"/>
</dbReference>
<dbReference type="PANTHER" id="PTHR12203:SF35">
    <property type="entry name" value="PROTEIN O-GLUCOSYLTRANSFERASE 1"/>
    <property type="match status" value="1"/>
</dbReference>
<dbReference type="InterPro" id="IPR006598">
    <property type="entry name" value="CAP10"/>
</dbReference>
<dbReference type="Pfam" id="PF05686">
    <property type="entry name" value="Glyco_transf_90"/>
    <property type="match status" value="1"/>
</dbReference>
<dbReference type="Proteomes" id="UP000028534">
    <property type="component" value="Unassembled WGS sequence"/>
</dbReference>
<gene>
    <name evidence="3" type="ORF">CP98_00575</name>
</gene>
<dbReference type="EMBL" id="JGVR01000002">
    <property type="protein sequence ID" value="KEZ21125.1"/>
    <property type="molecule type" value="Genomic_DNA"/>
</dbReference>
<evidence type="ECO:0000259" key="2">
    <source>
        <dbReference type="SMART" id="SM00672"/>
    </source>
</evidence>
<dbReference type="InterPro" id="IPR051091">
    <property type="entry name" value="O-Glucosyltr/Glycosyltrsf_90"/>
</dbReference>